<evidence type="ECO:0000313" key="2">
    <source>
        <dbReference type="EMBL" id="VDN07480.1"/>
    </source>
</evidence>
<gene>
    <name evidence="2" type="ORF">TCLT_LOCUS9816</name>
</gene>
<organism evidence="4">
    <name type="scientific">Thelazia callipaeda</name>
    <name type="common">Oriental eyeworm</name>
    <name type="synonym">Parasitic nematode</name>
    <dbReference type="NCBI Taxonomy" id="103827"/>
    <lineage>
        <taxon>Eukaryota</taxon>
        <taxon>Metazoa</taxon>
        <taxon>Ecdysozoa</taxon>
        <taxon>Nematoda</taxon>
        <taxon>Chromadorea</taxon>
        <taxon>Rhabditida</taxon>
        <taxon>Spirurina</taxon>
        <taxon>Spiruromorpha</taxon>
        <taxon>Thelazioidea</taxon>
        <taxon>Thelaziidae</taxon>
        <taxon>Thelazia</taxon>
    </lineage>
</organism>
<feature type="compositionally biased region" description="Low complexity" evidence="1">
    <location>
        <begin position="79"/>
        <end position="90"/>
    </location>
</feature>
<dbReference type="AlphaFoldDB" id="A0A0N5D9L2"/>
<name>A0A0N5D9L2_THECL</name>
<evidence type="ECO:0000313" key="4">
    <source>
        <dbReference type="WBParaSite" id="TCLT_0000982701-mRNA-1"/>
    </source>
</evidence>
<dbReference type="EMBL" id="UYYF01004888">
    <property type="protein sequence ID" value="VDN07480.1"/>
    <property type="molecule type" value="Genomic_DNA"/>
</dbReference>
<sequence length="104" mass="11552">MDWREVPGISESHEVTNVNTNEKQISKVYRSNKSQRRMECAIKQRTGSQHTSSSPGLIIPNIPMDSIASDIDIIESDTTETSITGSETTSADNIPIPIRHEVEI</sequence>
<keyword evidence="3" id="KW-1185">Reference proteome</keyword>
<reference evidence="2 3" key="2">
    <citation type="submission" date="2018-11" db="EMBL/GenBank/DDBJ databases">
        <authorList>
            <consortium name="Pathogen Informatics"/>
        </authorList>
    </citation>
    <scope>NUCLEOTIDE SEQUENCE [LARGE SCALE GENOMIC DNA]</scope>
</reference>
<dbReference type="WBParaSite" id="TCLT_0000982701-mRNA-1">
    <property type="protein sequence ID" value="TCLT_0000982701-mRNA-1"/>
    <property type="gene ID" value="TCLT_0000982701"/>
</dbReference>
<protein>
    <submittedName>
        <fullName evidence="2 4">Uncharacterized protein</fullName>
    </submittedName>
</protein>
<accession>A0A0N5D9L2</accession>
<feature type="compositionally biased region" description="Polar residues" evidence="1">
    <location>
        <begin position="45"/>
        <end position="55"/>
    </location>
</feature>
<feature type="region of interest" description="Disordered" evidence="1">
    <location>
        <begin position="43"/>
        <end position="62"/>
    </location>
</feature>
<dbReference type="Proteomes" id="UP000276776">
    <property type="component" value="Unassembled WGS sequence"/>
</dbReference>
<proteinExistence type="predicted"/>
<evidence type="ECO:0000256" key="1">
    <source>
        <dbReference type="SAM" id="MobiDB-lite"/>
    </source>
</evidence>
<feature type="region of interest" description="Disordered" evidence="1">
    <location>
        <begin position="79"/>
        <end position="104"/>
    </location>
</feature>
<reference evidence="4" key="1">
    <citation type="submission" date="2017-02" db="UniProtKB">
        <authorList>
            <consortium name="WormBaseParasite"/>
        </authorList>
    </citation>
    <scope>IDENTIFICATION</scope>
</reference>
<evidence type="ECO:0000313" key="3">
    <source>
        <dbReference type="Proteomes" id="UP000276776"/>
    </source>
</evidence>
<feature type="region of interest" description="Disordered" evidence="1">
    <location>
        <begin position="1"/>
        <end position="25"/>
    </location>
</feature>